<name>A0AAD6U6Q4_9AGAR</name>
<gene>
    <name evidence="2" type="ORF">B0H15DRAFT_833036</name>
</gene>
<protein>
    <submittedName>
        <fullName evidence="2">Uncharacterized protein</fullName>
    </submittedName>
</protein>
<dbReference type="Proteomes" id="UP001222325">
    <property type="component" value="Unassembled WGS sequence"/>
</dbReference>
<dbReference type="EMBL" id="JARJCN010000017">
    <property type="protein sequence ID" value="KAJ7092946.1"/>
    <property type="molecule type" value="Genomic_DNA"/>
</dbReference>
<evidence type="ECO:0000256" key="1">
    <source>
        <dbReference type="SAM" id="MobiDB-lite"/>
    </source>
</evidence>
<reference evidence="2" key="1">
    <citation type="submission" date="2023-03" db="EMBL/GenBank/DDBJ databases">
        <title>Massive genome expansion in bonnet fungi (Mycena s.s.) driven by repeated elements and novel gene families across ecological guilds.</title>
        <authorList>
            <consortium name="Lawrence Berkeley National Laboratory"/>
            <person name="Harder C.B."/>
            <person name="Miyauchi S."/>
            <person name="Viragh M."/>
            <person name="Kuo A."/>
            <person name="Thoen E."/>
            <person name="Andreopoulos B."/>
            <person name="Lu D."/>
            <person name="Skrede I."/>
            <person name="Drula E."/>
            <person name="Henrissat B."/>
            <person name="Morin E."/>
            <person name="Kohler A."/>
            <person name="Barry K."/>
            <person name="LaButti K."/>
            <person name="Morin E."/>
            <person name="Salamov A."/>
            <person name="Lipzen A."/>
            <person name="Mereny Z."/>
            <person name="Hegedus B."/>
            <person name="Baldrian P."/>
            <person name="Stursova M."/>
            <person name="Weitz H."/>
            <person name="Taylor A."/>
            <person name="Grigoriev I.V."/>
            <person name="Nagy L.G."/>
            <person name="Martin F."/>
            <person name="Kauserud H."/>
        </authorList>
    </citation>
    <scope>NUCLEOTIDE SEQUENCE</scope>
    <source>
        <strain evidence="2">CBHHK173m</strain>
    </source>
</reference>
<organism evidence="2 3">
    <name type="scientific">Mycena belliarum</name>
    <dbReference type="NCBI Taxonomy" id="1033014"/>
    <lineage>
        <taxon>Eukaryota</taxon>
        <taxon>Fungi</taxon>
        <taxon>Dikarya</taxon>
        <taxon>Basidiomycota</taxon>
        <taxon>Agaricomycotina</taxon>
        <taxon>Agaricomycetes</taxon>
        <taxon>Agaricomycetidae</taxon>
        <taxon>Agaricales</taxon>
        <taxon>Marasmiineae</taxon>
        <taxon>Mycenaceae</taxon>
        <taxon>Mycena</taxon>
    </lineage>
</organism>
<feature type="region of interest" description="Disordered" evidence="1">
    <location>
        <begin position="73"/>
        <end position="117"/>
    </location>
</feature>
<proteinExistence type="predicted"/>
<evidence type="ECO:0000313" key="3">
    <source>
        <dbReference type="Proteomes" id="UP001222325"/>
    </source>
</evidence>
<dbReference type="AlphaFoldDB" id="A0AAD6U6Q4"/>
<evidence type="ECO:0000313" key="2">
    <source>
        <dbReference type="EMBL" id="KAJ7092946.1"/>
    </source>
</evidence>
<feature type="compositionally biased region" description="Basic residues" evidence="1">
    <location>
        <begin position="92"/>
        <end position="104"/>
    </location>
</feature>
<comment type="caution">
    <text evidence="2">The sequence shown here is derived from an EMBL/GenBank/DDBJ whole genome shotgun (WGS) entry which is preliminary data.</text>
</comment>
<keyword evidence="3" id="KW-1185">Reference proteome</keyword>
<accession>A0AAD6U6Q4</accession>
<sequence length="193" mass="21315">MDHPLPSSVASVSIVAADLALPAILRRTSACLDPLPQDTALFIKHFHRNRRPNARREVDRKGDAAAHPTELIARREAARPQQSHQMCLEHGHTRRKRRGDRRRLQKQEARGRRPSGVPAAAELVVACRDLAHEVGAGGSKPCDGGLGLGGAVPEGEEGVFGDLRHWSEAAGSQERHRYIVETGWKWSKRSSER</sequence>